<feature type="region of interest" description="Disordered" evidence="1">
    <location>
        <begin position="1"/>
        <end position="20"/>
    </location>
</feature>
<evidence type="ECO:0000313" key="2">
    <source>
        <dbReference type="EMBL" id="CAA0835373.1"/>
    </source>
</evidence>
<organism evidence="2 3">
    <name type="scientific">Striga hermonthica</name>
    <name type="common">Purple witchweed</name>
    <name type="synonym">Buchnera hermonthica</name>
    <dbReference type="NCBI Taxonomy" id="68872"/>
    <lineage>
        <taxon>Eukaryota</taxon>
        <taxon>Viridiplantae</taxon>
        <taxon>Streptophyta</taxon>
        <taxon>Embryophyta</taxon>
        <taxon>Tracheophyta</taxon>
        <taxon>Spermatophyta</taxon>
        <taxon>Magnoliopsida</taxon>
        <taxon>eudicotyledons</taxon>
        <taxon>Gunneridae</taxon>
        <taxon>Pentapetalae</taxon>
        <taxon>asterids</taxon>
        <taxon>lamiids</taxon>
        <taxon>Lamiales</taxon>
        <taxon>Orobanchaceae</taxon>
        <taxon>Buchnereae</taxon>
        <taxon>Striga</taxon>
    </lineage>
</organism>
<dbReference type="Proteomes" id="UP001153555">
    <property type="component" value="Unassembled WGS sequence"/>
</dbReference>
<gene>
    <name evidence="2" type="ORF">SHERM_02896</name>
</gene>
<evidence type="ECO:0000313" key="3">
    <source>
        <dbReference type="Proteomes" id="UP001153555"/>
    </source>
</evidence>
<dbReference type="AlphaFoldDB" id="A0A9N7NTB9"/>
<sequence length="318" mass="35301">ILSMRPLNESTNDEDRVPRLSTSRSRALNRSIDVRKSHTHSLSNRYNCNRILVKKLKQRENEQKFLNCLDLVWLALQTIPSSRLIILRPVSYAFHPCAPTFGFLFLLARGIARAWAPRTSTPTASASPSPARTRLRASAPHARAILRAILSLPPLCAYAPSTPMPSRCRTLAFALHPRAFLRAQFQLILSRACRRAPVFPRTLPACTPNARASPPDARLSPIRPSATPVQPSCSPGSITTSASFPPPLSTSFRHRESRHRVSSVGVCLLPPSPVLLLTWVRAYPSANTLTMLVSDSKLPTSMSAFAQYHVSHQLRVRR</sequence>
<feature type="non-terminal residue" evidence="2">
    <location>
        <position position="318"/>
    </location>
</feature>
<comment type="caution">
    <text evidence="2">The sequence shown here is derived from an EMBL/GenBank/DDBJ whole genome shotgun (WGS) entry which is preliminary data.</text>
</comment>
<feature type="region of interest" description="Disordered" evidence="1">
    <location>
        <begin position="207"/>
        <end position="240"/>
    </location>
</feature>
<feature type="non-terminal residue" evidence="2">
    <location>
        <position position="1"/>
    </location>
</feature>
<keyword evidence="3" id="KW-1185">Reference proteome</keyword>
<evidence type="ECO:0000256" key="1">
    <source>
        <dbReference type="SAM" id="MobiDB-lite"/>
    </source>
</evidence>
<accession>A0A9N7NTB9</accession>
<dbReference type="EMBL" id="CACSLK010028927">
    <property type="protein sequence ID" value="CAA0835373.1"/>
    <property type="molecule type" value="Genomic_DNA"/>
</dbReference>
<name>A0A9N7NTB9_STRHE</name>
<reference evidence="2" key="1">
    <citation type="submission" date="2019-12" db="EMBL/GenBank/DDBJ databases">
        <authorList>
            <person name="Scholes J."/>
        </authorList>
    </citation>
    <scope>NUCLEOTIDE SEQUENCE</scope>
</reference>
<feature type="compositionally biased region" description="Polar residues" evidence="1">
    <location>
        <begin position="227"/>
        <end position="240"/>
    </location>
</feature>
<proteinExistence type="predicted"/>
<protein>
    <submittedName>
        <fullName evidence="2">Uncharacterized protein</fullName>
    </submittedName>
</protein>